<evidence type="ECO:0000313" key="1">
    <source>
        <dbReference type="EMBL" id="MUN41085.1"/>
    </source>
</evidence>
<dbReference type="EMBL" id="WOFH01000013">
    <property type="protein sequence ID" value="MUN41085.1"/>
    <property type="molecule type" value="Genomic_DNA"/>
</dbReference>
<keyword evidence="2" id="KW-1185">Reference proteome</keyword>
<dbReference type="Proteomes" id="UP000432015">
    <property type="component" value="Unassembled WGS sequence"/>
</dbReference>
<reference evidence="1 2" key="1">
    <citation type="submission" date="2019-11" db="EMBL/GenBank/DDBJ databases">
        <authorList>
            <person name="Cao P."/>
        </authorList>
    </citation>
    <scope>NUCLEOTIDE SEQUENCE [LARGE SCALE GENOMIC DNA]</scope>
    <source>
        <strain evidence="1 2">NEAU-AAG5</strain>
    </source>
</reference>
<dbReference type="RefSeq" id="WP_156220275.1">
    <property type="nucleotide sequence ID" value="NZ_WOFH01000013.1"/>
</dbReference>
<name>A0A7K1LA65_9ACTN</name>
<organism evidence="1 2">
    <name type="scientific">Actinomadura litoris</name>
    <dbReference type="NCBI Taxonomy" id="2678616"/>
    <lineage>
        <taxon>Bacteria</taxon>
        <taxon>Bacillati</taxon>
        <taxon>Actinomycetota</taxon>
        <taxon>Actinomycetes</taxon>
        <taxon>Streptosporangiales</taxon>
        <taxon>Thermomonosporaceae</taxon>
        <taxon>Actinomadura</taxon>
    </lineage>
</organism>
<evidence type="ECO:0000313" key="2">
    <source>
        <dbReference type="Proteomes" id="UP000432015"/>
    </source>
</evidence>
<dbReference type="AlphaFoldDB" id="A0A7K1LA65"/>
<accession>A0A7K1LA65</accession>
<gene>
    <name evidence="1" type="ORF">GNZ18_31440</name>
</gene>
<protein>
    <submittedName>
        <fullName evidence="1">Uncharacterized protein</fullName>
    </submittedName>
</protein>
<comment type="caution">
    <text evidence="1">The sequence shown here is derived from an EMBL/GenBank/DDBJ whole genome shotgun (WGS) entry which is preliminary data.</text>
</comment>
<proteinExistence type="predicted"/>
<sequence>MRPLSHLAHPDGDIAFDAFHAFIAPALRAAARGPLLRARHAGRACGAPTGSRWCADCEATADDLLMASFKRLRSALDKVPATRAGRPVREMALLGEHLLSADAQGQDSSAWAPRLREAGNIAEPAWLRAARAQLVHYPLRHLEAQTRRADAVRRGAAARPDRDLRQAVWAAPLREDPAGLEMLIMVVFRIRRRVSDPFQVPDDLRERHGLTHAEASRRMGRALSALRTANPGFFAANIEEPVNIEPPTDPQDAFAADRLHARATLTRLLTTRADEPDPHATRRRTYRKVTTAVCAIGIGHQADPVAVATQDLGLAPEPAGRMVRRLALLVATAGVDWTDRVAEFADTSVR</sequence>